<dbReference type="AlphaFoldDB" id="A0A9W8NSF3"/>
<accession>A0A9W8NSF3</accession>
<organism evidence="1 2">
    <name type="scientific">Lentinula detonsa</name>
    <dbReference type="NCBI Taxonomy" id="2804962"/>
    <lineage>
        <taxon>Eukaryota</taxon>
        <taxon>Fungi</taxon>
        <taxon>Dikarya</taxon>
        <taxon>Basidiomycota</taxon>
        <taxon>Agaricomycotina</taxon>
        <taxon>Agaricomycetes</taxon>
        <taxon>Agaricomycetidae</taxon>
        <taxon>Agaricales</taxon>
        <taxon>Marasmiineae</taxon>
        <taxon>Omphalotaceae</taxon>
        <taxon>Lentinula</taxon>
    </lineage>
</organism>
<reference evidence="1 2" key="1">
    <citation type="journal article" date="2023" name="Proc. Natl. Acad. Sci. U.S.A.">
        <title>A global phylogenomic analysis of the shiitake genus Lentinula.</title>
        <authorList>
            <person name="Sierra-Patev S."/>
            <person name="Min B."/>
            <person name="Naranjo-Ortiz M."/>
            <person name="Looney B."/>
            <person name="Konkel Z."/>
            <person name="Slot J.C."/>
            <person name="Sakamoto Y."/>
            <person name="Steenwyk J.L."/>
            <person name="Rokas A."/>
            <person name="Carro J."/>
            <person name="Camarero S."/>
            <person name="Ferreira P."/>
            <person name="Molpeceres G."/>
            <person name="Ruiz-Duenas F.J."/>
            <person name="Serrano A."/>
            <person name="Henrissat B."/>
            <person name="Drula E."/>
            <person name="Hughes K.W."/>
            <person name="Mata J.L."/>
            <person name="Ishikawa N.K."/>
            <person name="Vargas-Isla R."/>
            <person name="Ushijima S."/>
            <person name="Smith C.A."/>
            <person name="Donoghue J."/>
            <person name="Ahrendt S."/>
            <person name="Andreopoulos W."/>
            <person name="He G."/>
            <person name="LaButti K."/>
            <person name="Lipzen A."/>
            <person name="Ng V."/>
            <person name="Riley R."/>
            <person name="Sandor L."/>
            <person name="Barry K."/>
            <person name="Martinez A.T."/>
            <person name="Xiao Y."/>
            <person name="Gibbons J.G."/>
            <person name="Terashima K."/>
            <person name="Grigoriev I.V."/>
            <person name="Hibbett D."/>
        </authorList>
    </citation>
    <scope>NUCLEOTIDE SEQUENCE [LARGE SCALE GENOMIC DNA]</scope>
    <source>
        <strain evidence="1 2">TFB7810</strain>
    </source>
</reference>
<dbReference type="Proteomes" id="UP001142393">
    <property type="component" value="Unassembled WGS sequence"/>
</dbReference>
<protein>
    <submittedName>
        <fullName evidence="1">Uncharacterized protein</fullName>
    </submittedName>
</protein>
<name>A0A9W8NSF3_9AGAR</name>
<gene>
    <name evidence="1" type="ORF">DFH05DRAFT_1463541</name>
</gene>
<dbReference type="EMBL" id="JANVFU010000016">
    <property type="protein sequence ID" value="KAJ3739983.1"/>
    <property type="molecule type" value="Genomic_DNA"/>
</dbReference>
<proteinExistence type="predicted"/>
<keyword evidence="2" id="KW-1185">Reference proteome</keyword>
<evidence type="ECO:0000313" key="1">
    <source>
        <dbReference type="EMBL" id="KAJ3739983.1"/>
    </source>
</evidence>
<sequence length="254" mass="28769">MVISIHVHANAPFLHRIWCLGGNEVYHLSLTRLEAVEHDGAGIVLLSHPTRTRQSYTDSSSKILEIISTRFSRDCGIEGQTWSRSSCREISGHLKHEEFHDASEDGLEISLLQVSRENHLGKTTGDVIWRTVDNDSERCKTRLRKTGSMTTTTVFAAGRKDILEKVLYGNPSFSQLNSMLQQSGPACHFIILHIVVKSLRFLYVFEGRAQWFYGMSWITIEAYSFAQDVNSNNGELNDMQCYWKLSLSTGMGYS</sequence>
<evidence type="ECO:0000313" key="2">
    <source>
        <dbReference type="Proteomes" id="UP001142393"/>
    </source>
</evidence>
<comment type="caution">
    <text evidence="1">The sequence shown here is derived from an EMBL/GenBank/DDBJ whole genome shotgun (WGS) entry which is preliminary data.</text>
</comment>